<dbReference type="PANTHER" id="PTHR23083:SF464">
    <property type="entry name" value="TETRATRICOPEPTIDE REPEAT DOMAIN 7, ISOFORM A"/>
    <property type="match status" value="1"/>
</dbReference>
<dbReference type="SMART" id="SM00028">
    <property type="entry name" value="TPR"/>
    <property type="match status" value="3"/>
</dbReference>
<sequence>MLSAKAIQIEKDINTARCQANWPAIPELARRFKKHNPAGAALSETILAESALSQAADRRPNLPSEAFDQDDAQTLILPQNLSEAEVTAPREQLKGALNGSSGDMKQDTTIVLARTFFEAGSFSECLDTLNALPDQFEKTPIVGYYVNLHVQRLVMKGISLEQVGRTEEALGVLNTLREVVGKGDLENAPPLNYWVEEGLYRAPFLHLRVGQLEQAFEAFRLYYSQSIKWPPAFKVYKRLQILKQFIAHLSQAYRKGDYVPPNIPTSASANNLSTVYTPQTFRQEISAVHSAYETLLYSVTSFPKAGQVNQKVLDMVEQVVKDWETMNGGNTSHTRQLVDILYRATLYTFNSPCILRHLVKSLYDLGEYTEAEMAIHSYIELTEKTAFEVECRMKNSAFSEETLYEGLEVENVVDRIEVLVIGAALKAKELQKPQESMPLVEKLLLLATFPDVPNALKAKAWQTAGLVYGLVTNEALDPSERPRFHKKALDALMTAISFAADDPMTHYLLALQHAEGREIGPAIETIKQALELDPGHLPSWHLLTLLLSSQKEYQAALKICEVGLSESEWDLSEGVTEYPPSFSANRTEGEDYWALKLTQAALMEVLFGTEQSLHQYGTLFYLYGKIFGETSATGSTSDFGSSSSLRKKELDDLSLQTDPNVSYLTVNSAQDRRIRSNSLSTRLGRGSVKSAVHLHKGSSSSVRLNASSPIPDKPSGMLAKPTEKSILRREKAIHSLTELWLISASAFRRAAKYDDVRQALDEAESTDSSSPDVWCQFGQLFFDQKDSELAVVNFQKALALDIHHVPSIVQLARTYIQMEKIETAEGLLASVTKGKGWDCAEAWFYLGMVLKSTGRAAKAKECFWYAHDLEETRPVRAYNVLRR</sequence>
<keyword evidence="4" id="KW-0808">Transferase</keyword>
<evidence type="ECO:0000313" key="4">
    <source>
        <dbReference type="EMBL" id="ORX80563.1"/>
    </source>
</evidence>
<dbReference type="EMBL" id="MCFE01000735">
    <property type="protein sequence ID" value="ORX80563.1"/>
    <property type="molecule type" value="Genomic_DNA"/>
</dbReference>
<dbReference type="STRING" id="1314790.A0A1Y1X445"/>
<dbReference type="PANTHER" id="PTHR23083">
    <property type="entry name" value="TETRATRICOPEPTIDE REPEAT PROTEIN, TPR"/>
    <property type="match status" value="1"/>
</dbReference>
<dbReference type="AlphaFoldDB" id="A0A1Y1X445"/>
<dbReference type="Pfam" id="PF13181">
    <property type="entry name" value="TPR_8"/>
    <property type="match status" value="1"/>
</dbReference>
<dbReference type="PROSITE" id="PS50005">
    <property type="entry name" value="TPR"/>
    <property type="match status" value="3"/>
</dbReference>
<dbReference type="OrthoDB" id="29013at2759"/>
<comment type="caution">
    <text evidence="4">The sequence shown here is derived from an EMBL/GenBank/DDBJ whole genome shotgun (WGS) entry which is preliminary data.</text>
</comment>
<dbReference type="Proteomes" id="UP000193498">
    <property type="component" value="Unassembled WGS sequence"/>
</dbReference>
<gene>
    <name evidence="4" type="ORF">K493DRAFT_342537</name>
</gene>
<name>A0A1Y1X445_9FUNG</name>
<reference evidence="4 5" key="1">
    <citation type="submission" date="2016-07" db="EMBL/GenBank/DDBJ databases">
        <title>Pervasive Adenine N6-methylation of Active Genes in Fungi.</title>
        <authorList>
            <consortium name="DOE Joint Genome Institute"/>
            <person name="Mondo S.J."/>
            <person name="Dannebaum R.O."/>
            <person name="Kuo R.C."/>
            <person name="Labutti K."/>
            <person name="Haridas S."/>
            <person name="Kuo A."/>
            <person name="Salamov A."/>
            <person name="Ahrendt S.R."/>
            <person name="Lipzen A."/>
            <person name="Sullivan W."/>
            <person name="Andreopoulos W.B."/>
            <person name="Clum A."/>
            <person name="Lindquist E."/>
            <person name="Daum C."/>
            <person name="Ramamoorthy G.K."/>
            <person name="Gryganskyi A."/>
            <person name="Culley D."/>
            <person name="Magnuson J.K."/>
            <person name="James T.Y."/>
            <person name="O'Malley M.A."/>
            <person name="Stajich J.E."/>
            <person name="Spatafora J.W."/>
            <person name="Visel A."/>
            <person name="Grigoriev I.V."/>
        </authorList>
    </citation>
    <scope>NUCLEOTIDE SEQUENCE [LARGE SCALE GENOMIC DNA]</scope>
    <source>
        <strain evidence="4 5">CBS 931.73</strain>
    </source>
</reference>
<dbReference type="Gene3D" id="1.25.40.10">
    <property type="entry name" value="Tetratricopeptide repeat domain"/>
    <property type="match status" value="3"/>
</dbReference>
<evidence type="ECO:0000256" key="3">
    <source>
        <dbReference type="PROSITE-ProRule" id="PRU00339"/>
    </source>
</evidence>
<comment type="function">
    <text evidence="1">Involved in endocytosis.</text>
</comment>
<proteinExistence type="inferred from homology"/>
<feature type="repeat" description="TPR" evidence="3">
    <location>
        <begin position="840"/>
        <end position="873"/>
    </location>
</feature>
<dbReference type="SUPFAM" id="SSF48452">
    <property type="entry name" value="TPR-like"/>
    <property type="match status" value="2"/>
</dbReference>
<dbReference type="InterPro" id="IPR019734">
    <property type="entry name" value="TPR_rpt"/>
</dbReference>
<keyword evidence="3" id="KW-0802">TPR repeat</keyword>
<organism evidence="4 5">
    <name type="scientific">Basidiobolus meristosporus CBS 931.73</name>
    <dbReference type="NCBI Taxonomy" id="1314790"/>
    <lineage>
        <taxon>Eukaryota</taxon>
        <taxon>Fungi</taxon>
        <taxon>Fungi incertae sedis</taxon>
        <taxon>Zoopagomycota</taxon>
        <taxon>Entomophthoromycotina</taxon>
        <taxon>Basidiobolomycetes</taxon>
        <taxon>Basidiobolales</taxon>
        <taxon>Basidiobolaceae</taxon>
        <taxon>Basidiobolus</taxon>
    </lineage>
</organism>
<protein>
    <submittedName>
        <fullName evidence="4">Protein prenylyltransferase</fullName>
    </submittedName>
</protein>
<evidence type="ECO:0000313" key="5">
    <source>
        <dbReference type="Proteomes" id="UP000193498"/>
    </source>
</evidence>
<feature type="repeat" description="TPR" evidence="3">
    <location>
        <begin position="503"/>
        <end position="536"/>
    </location>
</feature>
<dbReference type="InterPro" id="IPR051722">
    <property type="entry name" value="Endocytosis_PI4K-reg_protein"/>
</dbReference>
<evidence type="ECO:0000256" key="2">
    <source>
        <dbReference type="ARBA" id="ARBA00038251"/>
    </source>
</evidence>
<evidence type="ECO:0000256" key="1">
    <source>
        <dbReference type="ARBA" id="ARBA00002550"/>
    </source>
</evidence>
<comment type="similarity">
    <text evidence="2">Belongs to the YPP1 family.</text>
</comment>
<keyword evidence="5" id="KW-1185">Reference proteome</keyword>
<dbReference type="InterPro" id="IPR011990">
    <property type="entry name" value="TPR-like_helical_dom_sf"/>
</dbReference>
<dbReference type="GO" id="GO:0016740">
    <property type="term" value="F:transferase activity"/>
    <property type="evidence" value="ECO:0007669"/>
    <property type="project" value="UniProtKB-KW"/>
</dbReference>
<feature type="repeat" description="TPR" evidence="3">
    <location>
        <begin position="771"/>
        <end position="804"/>
    </location>
</feature>
<dbReference type="InParanoid" id="A0A1Y1X445"/>
<accession>A0A1Y1X445</accession>